<dbReference type="AlphaFoldDB" id="X0VVW8"/>
<organism evidence="1">
    <name type="scientific">marine sediment metagenome</name>
    <dbReference type="NCBI Taxonomy" id="412755"/>
    <lineage>
        <taxon>unclassified sequences</taxon>
        <taxon>metagenomes</taxon>
        <taxon>ecological metagenomes</taxon>
    </lineage>
</organism>
<evidence type="ECO:0000313" key="1">
    <source>
        <dbReference type="EMBL" id="GAG16578.1"/>
    </source>
</evidence>
<name>X0VVW8_9ZZZZ</name>
<gene>
    <name evidence="1" type="ORF">S01H1_54350</name>
</gene>
<proteinExistence type="predicted"/>
<protein>
    <submittedName>
        <fullName evidence="1">Uncharacterized protein</fullName>
    </submittedName>
</protein>
<dbReference type="EMBL" id="BARS01035261">
    <property type="protein sequence ID" value="GAG16578.1"/>
    <property type="molecule type" value="Genomic_DNA"/>
</dbReference>
<comment type="caution">
    <text evidence="1">The sequence shown here is derived from an EMBL/GenBank/DDBJ whole genome shotgun (WGS) entry which is preliminary data.</text>
</comment>
<accession>X0VVW8</accession>
<feature type="non-terminal residue" evidence="1">
    <location>
        <position position="1"/>
    </location>
</feature>
<reference evidence="1" key="1">
    <citation type="journal article" date="2014" name="Front. Microbiol.">
        <title>High frequency of phylogenetically diverse reductive dehalogenase-homologous genes in deep subseafloor sedimentary metagenomes.</title>
        <authorList>
            <person name="Kawai M."/>
            <person name="Futagami T."/>
            <person name="Toyoda A."/>
            <person name="Takaki Y."/>
            <person name="Nishi S."/>
            <person name="Hori S."/>
            <person name="Arai W."/>
            <person name="Tsubouchi T."/>
            <person name="Morono Y."/>
            <person name="Uchiyama I."/>
            <person name="Ito T."/>
            <person name="Fujiyama A."/>
            <person name="Inagaki F."/>
            <person name="Takami H."/>
        </authorList>
    </citation>
    <scope>NUCLEOTIDE SEQUENCE</scope>
    <source>
        <strain evidence="1">Expedition CK06-06</strain>
    </source>
</reference>
<sequence>YGVTPTQWSNALSGVIKRGGYAGAQLQEWAGAMPTLYGGALTAGIGPAETLAFGQVMSQVTGSPAQGMGGAEQVLRLLMGTKATKAFPAMAQMGAMDRMGYMAGLWQARGPAAMRPQIEAGFGARGMRYLPRALEKWDLYGPALAATQADLAFGGDLVGGELAGFRGMDPSGRLAAVSRMAENLQAQGRMGDIGAQRTAAGAEVVRALSLQAGQGAWLRKWSLGMYHVGRFLGQEPVEAIESAFNIGAGPLDLVKYGRP</sequence>
<feature type="non-terminal residue" evidence="1">
    <location>
        <position position="259"/>
    </location>
</feature>